<evidence type="ECO:0000313" key="1">
    <source>
        <dbReference type="Proteomes" id="UP000694844"/>
    </source>
</evidence>
<name>A0A8B8E5P5_CRAVI</name>
<sequence>MSSPTGTGAVFQWYCRNNFSFSRRSYSLHKHMPLVKPMVVVTTSGYTVSVRGLYLADCKNNDAGILNTHGRTVPNTQIPFIGDYVCIVSALCNRYSPPLSTGNTNDDLAMACKMRSLSLSPTKRIPSSCRDRGHGPEDLRMGKRVSVANDVVPDFPRIIEEEIRQITLGIYQVKKAKSNTAEHFQEDGNYEIHVSQGRT</sequence>
<dbReference type="KEGG" id="cvn:111132407"/>
<reference evidence="2" key="1">
    <citation type="submission" date="2025-08" db="UniProtKB">
        <authorList>
            <consortium name="RefSeq"/>
        </authorList>
    </citation>
    <scope>IDENTIFICATION</scope>
    <source>
        <tissue evidence="2">Whole sample</tissue>
    </source>
</reference>
<gene>
    <name evidence="2" type="primary">LOC111132407</name>
</gene>
<organism evidence="1 2">
    <name type="scientific">Crassostrea virginica</name>
    <name type="common">Eastern oyster</name>
    <dbReference type="NCBI Taxonomy" id="6565"/>
    <lineage>
        <taxon>Eukaryota</taxon>
        <taxon>Metazoa</taxon>
        <taxon>Spiralia</taxon>
        <taxon>Lophotrochozoa</taxon>
        <taxon>Mollusca</taxon>
        <taxon>Bivalvia</taxon>
        <taxon>Autobranchia</taxon>
        <taxon>Pteriomorphia</taxon>
        <taxon>Ostreida</taxon>
        <taxon>Ostreoidea</taxon>
        <taxon>Ostreidae</taxon>
        <taxon>Crassostrea</taxon>
    </lineage>
</organism>
<accession>A0A8B8E5P5</accession>
<keyword evidence="1" id="KW-1185">Reference proteome</keyword>
<protein>
    <submittedName>
        <fullName evidence="2">Uncharacterized protein LOC111132407</fullName>
    </submittedName>
</protein>
<dbReference type="GeneID" id="111132407"/>
<proteinExistence type="predicted"/>
<dbReference type="OrthoDB" id="10049726at2759"/>
<dbReference type="Proteomes" id="UP000694844">
    <property type="component" value="Chromosome 5"/>
</dbReference>
<dbReference type="RefSeq" id="XP_022335917.1">
    <property type="nucleotide sequence ID" value="XM_022480209.1"/>
</dbReference>
<dbReference type="AlphaFoldDB" id="A0A8B8E5P5"/>
<evidence type="ECO:0000313" key="2">
    <source>
        <dbReference type="RefSeq" id="XP_022335917.1"/>
    </source>
</evidence>